<protein>
    <submittedName>
        <fullName evidence="2">Uncharacterized protein</fullName>
    </submittedName>
</protein>
<dbReference type="AlphaFoldDB" id="A0A8J8KEH1"/>
<keyword evidence="1" id="KW-0472">Membrane</keyword>
<feature type="transmembrane region" description="Helical" evidence="1">
    <location>
        <begin position="67"/>
        <end position="100"/>
    </location>
</feature>
<organism evidence="2 4">
    <name type="scientific">Haloterrigena gelatinilytica</name>
    <dbReference type="NCBI Taxonomy" id="2741724"/>
    <lineage>
        <taxon>Archaea</taxon>
        <taxon>Methanobacteriati</taxon>
        <taxon>Methanobacteriota</taxon>
        <taxon>Stenosarchaea group</taxon>
        <taxon>Halobacteria</taxon>
        <taxon>Halobacteriales</taxon>
        <taxon>Natrialbaceae</taxon>
        <taxon>Haloterrigena</taxon>
    </lineage>
</organism>
<evidence type="ECO:0000256" key="1">
    <source>
        <dbReference type="SAM" id="Phobius"/>
    </source>
</evidence>
<evidence type="ECO:0000313" key="5">
    <source>
        <dbReference type="Proteomes" id="UP001016761"/>
    </source>
</evidence>
<feature type="transmembrane region" description="Helical" evidence="1">
    <location>
        <begin position="37"/>
        <end position="55"/>
    </location>
</feature>
<dbReference type="RefSeq" id="WP_174680947.1">
    <property type="nucleotide sequence ID" value="NZ_JABUQZ010000001.1"/>
</dbReference>
<proteinExistence type="predicted"/>
<gene>
    <name evidence="2" type="ORF">HT576_09285</name>
    <name evidence="3" type="ORF">HTZ84_12290</name>
</gene>
<dbReference type="Proteomes" id="UP001016761">
    <property type="component" value="Unassembled WGS sequence"/>
</dbReference>
<accession>A0A8J8KEH1</accession>
<name>A0A8J8KEH1_9EURY</name>
<sequence>MIRRFAARFRDEIDRADVTTAAGFGAVLALSGNESTAIGIAVGLLVGVPFLTALIDTLEAPDYLSGVLIGGGVGVGSAIAAVNWFSWVFVALSAVGWWLCLDSLYDRRHGIDRSGPPEDPMDDRSFRENVRVVSDTGAIGRVLRESSVALSPAAIAARSEFSVDEVERLLEEFGDDVPIERVGDDRYTVNEAKMGVSGLMRDAIRRLCRPFSVLIPSR</sequence>
<evidence type="ECO:0000313" key="2">
    <source>
        <dbReference type="EMBL" id="NUB91213.1"/>
    </source>
</evidence>
<evidence type="ECO:0000313" key="4">
    <source>
        <dbReference type="Proteomes" id="UP000728647"/>
    </source>
</evidence>
<keyword evidence="1" id="KW-0812">Transmembrane</keyword>
<evidence type="ECO:0000313" key="3">
    <source>
        <dbReference type="EMBL" id="NUC73081.1"/>
    </source>
</evidence>
<dbReference type="EMBL" id="JABUQZ010000001">
    <property type="protein sequence ID" value="NUC73081.1"/>
    <property type="molecule type" value="Genomic_DNA"/>
</dbReference>
<comment type="caution">
    <text evidence="2">The sequence shown here is derived from an EMBL/GenBank/DDBJ whole genome shotgun (WGS) entry which is preliminary data.</text>
</comment>
<reference evidence="2 5" key="1">
    <citation type="submission" date="2020-06" db="EMBL/GenBank/DDBJ databases">
        <title>Haloterrigena sp. nov., an extremely halophilic archaeon isolated from a saline sediment.</title>
        <authorList>
            <person name="Liu B.-B."/>
        </authorList>
    </citation>
    <scope>NUCLEOTIDE SEQUENCE</scope>
    <source>
        <strain evidence="2">SYSU A121-1</strain>
        <strain evidence="3 5">SYSU A558-1</strain>
    </source>
</reference>
<dbReference type="Proteomes" id="UP000728647">
    <property type="component" value="Unassembled WGS sequence"/>
</dbReference>
<dbReference type="EMBL" id="JABURA010000001">
    <property type="protein sequence ID" value="NUB91213.1"/>
    <property type="molecule type" value="Genomic_DNA"/>
</dbReference>
<keyword evidence="1" id="KW-1133">Transmembrane helix</keyword>
<dbReference type="OrthoDB" id="206506at2157"/>
<keyword evidence="5" id="KW-1185">Reference proteome</keyword>